<feature type="domain" description="HAMP" evidence="9">
    <location>
        <begin position="314"/>
        <end position="367"/>
    </location>
</feature>
<dbReference type="Pfam" id="PF02743">
    <property type="entry name" value="dCache_1"/>
    <property type="match status" value="1"/>
</dbReference>
<dbReference type="Gene3D" id="3.30.450.20">
    <property type="entry name" value="PAS domain"/>
    <property type="match status" value="1"/>
</dbReference>
<evidence type="ECO:0000256" key="8">
    <source>
        <dbReference type="SAM" id="Phobius"/>
    </source>
</evidence>
<dbReference type="CDD" id="cd01949">
    <property type="entry name" value="GGDEF"/>
    <property type="match status" value="1"/>
</dbReference>
<dbReference type="Proteomes" id="UP001431221">
    <property type="component" value="Unassembled WGS sequence"/>
</dbReference>
<evidence type="ECO:0000259" key="10">
    <source>
        <dbReference type="PROSITE" id="PS50887"/>
    </source>
</evidence>
<dbReference type="PANTHER" id="PTHR45138">
    <property type="entry name" value="REGULATORY COMPONENTS OF SENSORY TRANSDUCTION SYSTEM"/>
    <property type="match status" value="1"/>
</dbReference>
<comment type="catalytic activity">
    <reaction evidence="7">
        <text>2 GTP = 3',3'-c-di-GMP + 2 diphosphate</text>
        <dbReference type="Rhea" id="RHEA:24898"/>
        <dbReference type="ChEBI" id="CHEBI:33019"/>
        <dbReference type="ChEBI" id="CHEBI:37565"/>
        <dbReference type="ChEBI" id="CHEBI:58805"/>
        <dbReference type="EC" id="2.7.7.65"/>
    </reaction>
</comment>
<feature type="transmembrane region" description="Helical" evidence="8">
    <location>
        <begin position="290"/>
        <end position="312"/>
    </location>
</feature>
<evidence type="ECO:0000256" key="1">
    <source>
        <dbReference type="ARBA" id="ARBA00004651"/>
    </source>
</evidence>
<keyword evidence="12" id="KW-1185">Reference proteome</keyword>
<evidence type="ECO:0000256" key="2">
    <source>
        <dbReference type="ARBA" id="ARBA00012528"/>
    </source>
</evidence>
<comment type="caution">
    <text evidence="11">The sequence shown here is derived from an EMBL/GenBank/DDBJ whole genome shotgun (WGS) entry which is preliminary data.</text>
</comment>
<dbReference type="InterPro" id="IPR043128">
    <property type="entry name" value="Rev_trsase/Diguanyl_cyclase"/>
</dbReference>
<keyword evidence="3" id="KW-1003">Cell membrane</keyword>
<dbReference type="CDD" id="cd12914">
    <property type="entry name" value="PDC1_DGC_like"/>
    <property type="match status" value="1"/>
</dbReference>
<evidence type="ECO:0000259" key="9">
    <source>
        <dbReference type="PROSITE" id="PS50885"/>
    </source>
</evidence>
<evidence type="ECO:0000256" key="4">
    <source>
        <dbReference type="ARBA" id="ARBA00022692"/>
    </source>
</evidence>
<dbReference type="EC" id="2.7.7.65" evidence="2"/>
<dbReference type="PROSITE" id="PS50887">
    <property type="entry name" value="GGDEF"/>
    <property type="match status" value="1"/>
</dbReference>
<gene>
    <name evidence="11" type="ORF">M0H32_15990</name>
</gene>
<dbReference type="Pfam" id="PF00990">
    <property type="entry name" value="GGDEF"/>
    <property type="match status" value="1"/>
</dbReference>
<comment type="subcellular location">
    <subcellularLocation>
        <location evidence="1">Cell membrane</location>
        <topology evidence="1">Multi-pass membrane protein</topology>
    </subcellularLocation>
</comment>
<keyword evidence="11" id="KW-0548">Nucleotidyltransferase</keyword>
<dbReference type="SUPFAM" id="SSF55073">
    <property type="entry name" value="Nucleotide cyclase"/>
    <property type="match status" value="1"/>
</dbReference>
<dbReference type="EMBL" id="JALNMJ010000010">
    <property type="protein sequence ID" value="MCK7613672.1"/>
    <property type="molecule type" value="Genomic_DNA"/>
</dbReference>
<keyword evidence="4 8" id="KW-0812">Transmembrane</keyword>
<proteinExistence type="predicted"/>
<dbReference type="PROSITE" id="PS50885">
    <property type="entry name" value="HAMP"/>
    <property type="match status" value="1"/>
</dbReference>
<keyword evidence="5 8" id="KW-1133">Transmembrane helix</keyword>
<evidence type="ECO:0000256" key="5">
    <source>
        <dbReference type="ARBA" id="ARBA00022989"/>
    </source>
</evidence>
<feature type="domain" description="GGDEF" evidence="10">
    <location>
        <begin position="438"/>
        <end position="571"/>
    </location>
</feature>
<sequence length="578" mass="63535">MPFGKALSLFKNARDRTSLRQQITFLAVSFCILSASAATIGAYVVARNESLRESRWDLTLIARNLTQRLDQTVFERHREIGSVSNRVVMRSKWTTDTATVRATLDQLQNSVSQYAWIGFIAPDGTVLAATEGLLEGTSVSGRAWFVNALEASPSTMVDEFPTKLGNHSPHIPTKTPLNRFVVTASPIRSDDGEVIGVLGARLNWSWAKHALHEVLEGNTGEDALELLVFDKNNMFLFGSVPGGAPRFDSSDTNMLTAVVATAGQSDFPGLGWKVVARQPRSVVSVTLTGLLFHIFLVGLGVSLLAALFAWLISRSVSRPLIGLIEALDGIGRADGDNNVARQHGSREILQLSASIRSLLRRIDSAEEVQRDSTSKFQQMQGLISKQLRMSEERNRQLGADIVNLKTLAELDPLSGLQNRRAFQPFAEDAWAAFRRHKRAYSILMIDADYFKMVNDRFGHRAGDDVIRQIGRVISGEVRATDKAARYGGEEFIVLLRENDAGGALVLAERIRKRVEDLSIPFAGEEISITVSIGVAQVLAEDRDFEDTIARADRALYSAKSSGRNQVSIDDPVSKIQSA</sequence>
<reference evidence="11" key="1">
    <citation type="submission" date="2022-04" db="EMBL/GenBank/DDBJ databases">
        <title>Roseibium sp. CAU 1639 isolated from mud.</title>
        <authorList>
            <person name="Kim W."/>
        </authorList>
    </citation>
    <scope>NUCLEOTIDE SEQUENCE</scope>
    <source>
        <strain evidence="11">CAU 1639</strain>
    </source>
</reference>
<dbReference type="InterPro" id="IPR029787">
    <property type="entry name" value="Nucleotide_cyclase"/>
</dbReference>
<dbReference type="InterPro" id="IPR033479">
    <property type="entry name" value="dCache_1"/>
</dbReference>
<dbReference type="InterPro" id="IPR000160">
    <property type="entry name" value="GGDEF_dom"/>
</dbReference>
<dbReference type="PANTHER" id="PTHR45138:SF9">
    <property type="entry name" value="DIGUANYLATE CYCLASE DGCM-RELATED"/>
    <property type="match status" value="1"/>
</dbReference>
<dbReference type="InterPro" id="IPR003660">
    <property type="entry name" value="HAMP_dom"/>
</dbReference>
<dbReference type="GO" id="GO:0052621">
    <property type="term" value="F:diguanylate cyclase activity"/>
    <property type="evidence" value="ECO:0007669"/>
    <property type="project" value="UniProtKB-EC"/>
</dbReference>
<evidence type="ECO:0000256" key="3">
    <source>
        <dbReference type="ARBA" id="ARBA00022475"/>
    </source>
</evidence>
<keyword evidence="6 8" id="KW-0472">Membrane</keyword>
<evidence type="ECO:0000313" key="11">
    <source>
        <dbReference type="EMBL" id="MCK7613672.1"/>
    </source>
</evidence>
<protein>
    <recommendedName>
        <fullName evidence="2">diguanylate cyclase</fullName>
        <ecNumber evidence="2">2.7.7.65</ecNumber>
    </recommendedName>
</protein>
<organism evidence="11 12">
    <name type="scientific">Roseibium sediminicola</name>
    <dbReference type="NCBI Taxonomy" id="2933272"/>
    <lineage>
        <taxon>Bacteria</taxon>
        <taxon>Pseudomonadati</taxon>
        <taxon>Pseudomonadota</taxon>
        <taxon>Alphaproteobacteria</taxon>
        <taxon>Hyphomicrobiales</taxon>
        <taxon>Stappiaceae</taxon>
        <taxon>Roseibium</taxon>
    </lineage>
</organism>
<dbReference type="Gene3D" id="6.10.340.10">
    <property type="match status" value="1"/>
</dbReference>
<evidence type="ECO:0000256" key="6">
    <source>
        <dbReference type="ARBA" id="ARBA00023136"/>
    </source>
</evidence>
<evidence type="ECO:0000256" key="7">
    <source>
        <dbReference type="ARBA" id="ARBA00034247"/>
    </source>
</evidence>
<dbReference type="InterPro" id="IPR050469">
    <property type="entry name" value="Diguanylate_Cyclase"/>
</dbReference>
<keyword evidence="11" id="KW-0808">Transferase</keyword>
<accession>A0ABT0GW46</accession>
<evidence type="ECO:0000313" key="12">
    <source>
        <dbReference type="Proteomes" id="UP001431221"/>
    </source>
</evidence>
<dbReference type="NCBIfam" id="TIGR00254">
    <property type="entry name" value="GGDEF"/>
    <property type="match status" value="1"/>
</dbReference>
<name>A0ABT0GW46_9HYPH</name>
<dbReference type="RefSeq" id="WP_248155767.1">
    <property type="nucleotide sequence ID" value="NZ_JALNMJ010000010.1"/>
</dbReference>
<dbReference type="Gene3D" id="3.30.70.270">
    <property type="match status" value="1"/>
</dbReference>
<dbReference type="SMART" id="SM00267">
    <property type="entry name" value="GGDEF"/>
    <property type="match status" value="1"/>
</dbReference>